<dbReference type="AlphaFoldDB" id="A0A1N7RTZ7"/>
<keyword evidence="3" id="KW-1185">Reference proteome</keyword>
<accession>A0A1N7RTZ7</accession>
<feature type="compositionally biased region" description="Basic and acidic residues" evidence="1">
    <location>
        <begin position="11"/>
        <end position="26"/>
    </location>
</feature>
<dbReference type="EMBL" id="CYGX02000014">
    <property type="protein sequence ID" value="SIT38182.1"/>
    <property type="molecule type" value="Genomic_DNA"/>
</dbReference>
<feature type="region of interest" description="Disordered" evidence="1">
    <location>
        <begin position="1"/>
        <end position="43"/>
    </location>
</feature>
<evidence type="ECO:0000313" key="3">
    <source>
        <dbReference type="Proteomes" id="UP000187012"/>
    </source>
</evidence>
<evidence type="ECO:0000313" key="2">
    <source>
        <dbReference type="EMBL" id="SIT38182.1"/>
    </source>
</evidence>
<feature type="compositionally biased region" description="Polar residues" evidence="1">
    <location>
        <begin position="1"/>
        <end position="10"/>
    </location>
</feature>
<dbReference type="Proteomes" id="UP000187012">
    <property type="component" value="Unassembled WGS sequence"/>
</dbReference>
<name>A0A1N7RTZ7_9BURK</name>
<dbReference type="RefSeq" id="WP_143325743.1">
    <property type="nucleotide sequence ID" value="NZ_CYGX02000014.1"/>
</dbReference>
<evidence type="ECO:0000256" key="1">
    <source>
        <dbReference type="SAM" id="MobiDB-lite"/>
    </source>
</evidence>
<proteinExistence type="predicted"/>
<gene>
    <name evidence="2" type="ORF">BN2475_140052</name>
</gene>
<protein>
    <submittedName>
        <fullName evidence="2">Uncharacterized protein</fullName>
    </submittedName>
</protein>
<organism evidence="2 3">
    <name type="scientific">Paraburkholderia ribeironis</name>
    <dbReference type="NCBI Taxonomy" id="1247936"/>
    <lineage>
        <taxon>Bacteria</taxon>
        <taxon>Pseudomonadati</taxon>
        <taxon>Pseudomonadota</taxon>
        <taxon>Betaproteobacteria</taxon>
        <taxon>Burkholderiales</taxon>
        <taxon>Burkholderiaceae</taxon>
        <taxon>Paraburkholderia</taxon>
    </lineage>
</organism>
<reference evidence="2 3" key="1">
    <citation type="submission" date="2016-12" db="EMBL/GenBank/DDBJ databases">
        <authorList>
            <person name="Song W.-J."/>
            <person name="Kurnit D.M."/>
        </authorList>
    </citation>
    <scope>NUCLEOTIDE SEQUENCE [LARGE SCALE GENOMIC DNA]</scope>
    <source>
        <strain evidence="2 3">STM7296</strain>
    </source>
</reference>
<sequence length="90" mass="9790">MSNSNHNTPVDSDKVRQQIEARKLQNELDAGSSDRLQRMTSTAGKVTAALNSETDVLNSAVELKHAVMKRSGEFEGAGAVVQFKWPVCCV</sequence>